<feature type="compositionally biased region" description="Acidic residues" evidence="1">
    <location>
        <begin position="69"/>
        <end position="79"/>
    </location>
</feature>
<evidence type="ECO:0000313" key="2">
    <source>
        <dbReference type="EMBL" id="GMH71267.1"/>
    </source>
</evidence>
<feature type="region of interest" description="Disordered" evidence="1">
    <location>
        <begin position="1"/>
        <end position="32"/>
    </location>
</feature>
<dbReference type="EMBL" id="BLQM01000164">
    <property type="protein sequence ID" value="GMH71267.1"/>
    <property type="molecule type" value="Genomic_DNA"/>
</dbReference>
<comment type="caution">
    <text evidence="2">The sequence shown here is derived from an EMBL/GenBank/DDBJ whole genome shotgun (WGS) entry which is preliminary data.</text>
</comment>
<sequence>MGAACSKSKINAENLSQKDSNSPPPASGRSSVGYVEKLFKVNKDQMEGMGMQDVDFITAQNMKEFHIDGEDDDDEDEEESKSHVAEAKPPPEAPAPAPAPAPVE</sequence>
<feature type="compositionally biased region" description="Pro residues" evidence="1">
    <location>
        <begin position="88"/>
        <end position="104"/>
    </location>
</feature>
<evidence type="ECO:0000256" key="1">
    <source>
        <dbReference type="SAM" id="MobiDB-lite"/>
    </source>
</evidence>
<evidence type="ECO:0000313" key="3">
    <source>
        <dbReference type="Proteomes" id="UP001162640"/>
    </source>
</evidence>
<reference evidence="3" key="1">
    <citation type="journal article" date="2023" name="Commun. Biol.">
        <title>Genome analysis of Parmales, the sister group of diatoms, reveals the evolutionary specialization of diatoms from phago-mixotrophs to photoautotrophs.</title>
        <authorList>
            <person name="Ban H."/>
            <person name="Sato S."/>
            <person name="Yoshikawa S."/>
            <person name="Yamada K."/>
            <person name="Nakamura Y."/>
            <person name="Ichinomiya M."/>
            <person name="Sato N."/>
            <person name="Blanc-Mathieu R."/>
            <person name="Endo H."/>
            <person name="Kuwata A."/>
            <person name="Ogata H."/>
        </authorList>
    </citation>
    <scope>NUCLEOTIDE SEQUENCE [LARGE SCALE GENOMIC DNA]</scope>
</reference>
<proteinExistence type="predicted"/>
<dbReference type="Proteomes" id="UP001162640">
    <property type="component" value="Unassembled WGS sequence"/>
</dbReference>
<accession>A0A9W7E9W9</accession>
<organism evidence="2 3">
    <name type="scientific">Triparma laevis f. inornata</name>
    <dbReference type="NCBI Taxonomy" id="1714386"/>
    <lineage>
        <taxon>Eukaryota</taxon>
        <taxon>Sar</taxon>
        <taxon>Stramenopiles</taxon>
        <taxon>Ochrophyta</taxon>
        <taxon>Bolidophyceae</taxon>
        <taxon>Parmales</taxon>
        <taxon>Triparmaceae</taxon>
        <taxon>Triparma</taxon>
    </lineage>
</organism>
<name>A0A9W7E9W9_9STRA</name>
<protein>
    <submittedName>
        <fullName evidence="2">Uncharacterized protein</fullName>
    </submittedName>
</protein>
<dbReference type="AlphaFoldDB" id="A0A9W7E9W9"/>
<feature type="region of interest" description="Disordered" evidence="1">
    <location>
        <begin position="60"/>
        <end position="104"/>
    </location>
</feature>
<feature type="compositionally biased region" description="Polar residues" evidence="1">
    <location>
        <begin position="8"/>
        <end position="21"/>
    </location>
</feature>
<gene>
    <name evidence="2" type="ORF">TL16_g05607</name>
</gene>